<name>A0A375YC22_MYCPF</name>
<reference evidence="3 4" key="1">
    <citation type="submission" date="2018-05" db="EMBL/GenBank/DDBJ databases">
        <authorList>
            <consortium name="IHU Genomes"/>
        </authorList>
    </citation>
    <scope>NUCLEOTIDE SEQUENCE [LARGE SCALE GENOMIC DNA]</scope>
    <source>
        <strain evidence="3 4">P7335</strain>
    </source>
</reference>
<sequence>MTYNGGAYGPPGPPPPGAAPAGYPPPGYAPPGYPGYPPPGYGAPPPNWQSPGYPPAAGTPGYPPPYGPPVLKPGVVPLRPLTLSDIFNGAVAYVRTNPKATLGLTAIVVIATQIIALLLSLWPFTFGGQFADAFETDAASAEVIVSWIASSLAGAVTTTLSMTVLSGLLTVVIGRSVFGAHITIGEAWRRLKPRIWALIGFTALKMLAFLLWIALVGLIIGGAAVVLNGVVAVAVAIPLVIVSVMAGVWLSVMLTFAPVIIVLERRDLITAVKRSFSLIKADFWRVFGIWLLAYIVAQFIATAVSIPFTLGGQFAVSLSPSDATFVLSLVLLAIGGAIGQIITGPFTAGVAVLQYTDRRIRAEAFDLVLQTGAAAGPYAPAESTDDLWLTR</sequence>
<evidence type="ECO:0008006" key="5">
    <source>
        <dbReference type="Google" id="ProtNLM"/>
    </source>
</evidence>
<evidence type="ECO:0000256" key="2">
    <source>
        <dbReference type="SAM" id="Phobius"/>
    </source>
</evidence>
<keyword evidence="4" id="KW-1185">Reference proteome</keyword>
<feature type="transmembrane region" description="Helical" evidence="2">
    <location>
        <begin position="283"/>
        <end position="306"/>
    </location>
</feature>
<feature type="transmembrane region" description="Helical" evidence="2">
    <location>
        <begin position="230"/>
        <end position="263"/>
    </location>
</feature>
<keyword evidence="2" id="KW-0472">Membrane</keyword>
<proteinExistence type="predicted"/>
<evidence type="ECO:0000313" key="4">
    <source>
        <dbReference type="Proteomes" id="UP000252008"/>
    </source>
</evidence>
<feature type="transmembrane region" description="Helical" evidence="2">
    <location>
        <begin position="102"/>
        <end position="124"/>
    </location>
</feature>
<feature type="transmembrane region" description="Helical" evidence="2">
    <location>
        <begin position="144"/>
        <end position="174"/>
    </location>
</feature>
<evidence type="ECO:0000256" key="1">
    <source>
        <dbReference type="SAM" id="MobiDB-lite"/>
    </source>
</evidence>
<protein>
    <recommendedName>
        <fullName evidence="5">Glycerophosphoryl diester phosphodiesterase membrane domain-containing protein</fullName>
    </recommendedName>
</protein>
<gene>
    <name evidence="3" type="ORF">MPP7335_00400</name>
</gene>
<feature type="transmembrane region" description="Helical" evidence="2">
    <location>
        <begin position="326"/>
        <end position="353"/>
    </location>
</feature>
<keyword evidence="2" id="KW-0812">Transmembrane</keyword>
<accession>A0A375YC22</accession>
<organism evidence="3 4">
    <name type="scientific">Mycolicibacterium parafortuitum</name>
    <name type="common">Mycobacterium parafortuitum</name>
    <dbReference type="NCBI Taxonomy" id="39692"/>
    <lineage>
        <taxon>Bacteria</taxon>
        <taxon>Bacillati</taxon>
        <taxon>Actinomycetota</taxon>
        <taxon>Actinomycetes</taxon>
        <taxon>Mycobacteriales</taxon>
        <taxon>Mycobacteriaceae</taxon>
        <taxon>Mycolicibacterium</taxon>
    </lineage>
</organism>
<dbReference type="RefSeq" id="WP_181791960.1">
    <property type="nucleotide sequence ID" value="NZ_MVID01000005.1"/>
</dbReference>
<feature type="region of interest" description="Disordered" evidence="1">
    <location>
        <begin position="1"/>
        <end position="56"/>
    </location>
</feature>
<feature type="compositionally biased region" description="Pro residues" evidence="1">
    <location>
        <begin position="10"/>
        <end position="54"/>
    </location>
</feature>
<feature type="transmembrane region" description="Helical" evidence="2">
    <location>
        <begin position="195"/>
        <end position="224"/>
    </location>
</feature>
<dbReference type="EMBL" id="UEGS01000001">
    <property type="protein sequence ID" value="SRX78672.1"/>
    <property type="molecule type" value="Genomic_DNA"/>
</dbReference>
<dbReference type="AlphaFoldDB" id="A0A375YC22"/>
<dbReference type="Proteomes" id="UP000252008">
    <property type="component" value="Unassembled WGS sequence"/>
</dbReference>
<dbReference type="STRING" id="39692.BST38_09175"/>
<evidence type="ECO:0000313" key="3">
    <source>
        <dbReference type="EMBL" id="SRX78672.1"/>
    </source>
</evidence>
<keyword evidence="2" id="KW-1133">Transmembrane helix</keyword>